<protein>
    <submittedName>
        <fullName evidence="1">Uncharacterized protein</fullName>
    </submittedName>
</protein>
<evidence type="ECO:0000313" key="1">
    <source>
        <dbReference type="EMBL" id="JAE39436.1"/>
    </source>
</evidence>
<reference evidence="1" key="1">
    <citation type="submission" date="2014-09" db="EMBL/GenBank/DDBJ databases">
        <authorList>
            <person name="Magalhaes I.L.F."/>
            <person name="Oliveira U."/>
            <person name="Santos F.R."/>
            <person name="Vidigal T.H.D.A."/>
            <person name="Brescovit A.D."/>
            <person name="Santos A.J."/>
        </authorList>
    </citation>
    <scope>NUCLEOTIDE SEQUENCE</scope>
    <source>
        <tissue evidence="1">Shoot tissue taken approximately 20 cm above the soil surface</tissue>
    </source>
</reference>
<proteinExistence type="predicted"/>
<dbReference type="EMBL" id="GBRH01158460">
    <property type="protein sequence ID" value="JAE39436.1"/>
    <property type="molecule type" value="Transcribed_RNA"/>
</dbReference>
<sequence length="30" mass="3674">MRNYACRAMPCKFIIKLNYDCRYVNVYLIV</sequence>
<reference evidence="1" key="2">
    <citation type="journal article" date="2015" name="Data Brief">
        <title>Shoot transcriptome of the giant reed, Arundo donax.</title>
        <authorList>
            <person name="Barrero R.A."/>
            <person name="Guerrero F.D."/>
            <person name="Moolhuijzen P."/>
            <person name="Goolsby J.A."/>
            <person name="Tidwell J."/>
            <person name="Bellgard S.E."/>
            <person name="Bellgard M.I."/>
        </authorList>
    </citation>
    <scope>NUCLEOTIDE SEQUENCE</scope>
    <source>
        <tissue evidence="1">Shoot tissue taken approximately 20 cm above the soil surface</tissue>
    </source>
</reference>
<dbReference type="AlphaFoldDB" id="A0A0A9HX22"/>
<name>A0A0A9HX22_ARUDO</name>
<accession>A0A0A9HX22</accession>
<organism evidence="1">
    <name type="scientific">Arundo donax</name>
    <name type="common">Giant reed</name>
    <name type="synonym">Donax arundinaceus</name>
    <dbReference type="NCBI Taxonomy" id="35708"/>
    <lineage>
        <taxon>Eukaryota</taxon>
        <taxon>Viridiplantae</taxon>
        <taxon>Streptophyta</taxon>
        <taxon>Embryophyta</taxon>
        <taxon>Tracheophyta</taxon>
        <taxon>Spermatophyta</taxon>
        <taxon>Magnoliopsida</taxon>
        <taxon>Liliopsida</taxon>
        <taxon>Poales</taxon>
        <taxon>Poaceae</taxon>
        <taxon>PACMAD clade</taxon>
        <taxon>Arundinoideae</taxon>
        <taxon>Arundineae</taxon>
        <taxon>Arundo</taxon>
    </lineage>
</organism>